<dbReference type="PROSITE" id="PS00198">
    <property type="entry name" value="4FE4S_FER_1"/>
    <property type="match status" value="1"/>
</dbReference>
<dbReference type="EMBL" id="CADCWN010000082">
    <property type="protein sequence ID" value="CAA9561558.1"/>
    <property type="molecule type" value="Genomic_DNA"/>
</dbReference>
<proteinExistence type="predicted"/>
<feature type="domain" description="4Fe-4S ferredoxin-type" evidence="7">
    <location>
        <begin position="22"/>
        <end position="52"/>
    </location>
</feature>
<accession>A0A6J4UXW1</accession>
<dbReference type="PIRSF" id="PIRSF000139">
    <property type="entry name" value="Glc_ox_4Fe-4S"/>
    <property type="match status" value="1"/>
</dbReference>
<evidence type="ECO:0000256" key="6">
    <source>
        <dbReference type="SAM" id="MobiDB-lite"/>
    </source>
</evidence>
<dbReference type="Pfam" id="PF13183">
    <property type="entry name" value="Fer4_8"/>
    <property type="match status" value="1"/>
</dbReference>
<evidence type="ECO:0000256" key="2">
    <source>
        <dbReference type="ARBA" id="ARBA00022723"/>
    </source>
</evidence>
<dbReference type="GO" id="GO:0051539">
    <property type="term" value="F:4 iron, 4 sulfur cluster binding"/>
    <property type="evidence" value="ECO:0007669"/>
    <property type="project" value="UniProtKB-KW"/>
</dbReference>
<organism evidence="8">
    <name type="scientific">uncultured Thermomicrobiales bacterium</name>
    <dbReference type="NCBI Taxonomy" id="1645740"/>
    <lineage>
        <taxon>Bacteria</taxon>
        <taxon>Pseudomonadati</taxon>
        <taxon>Thermomicrobiota</taxon>
        <taxon>Thermomicrobia</taxon>
        <taxon>Thermomicrobiales</taxon>
        <taxon>environmental samples</taxon>
    </lineage>
</organism>
<keyword evidence="1" id="KW-0004">4Fe-4S</keyword>
<dbReference type="PANTHER" id="PTHR32479">
    <property type="entry name" value="GLYCOLATE OXIDASE IRON-SULFUR SUBUNIT"/>
    <property type="match status" value="1"/>
</dbReference>
<protein>
    <submittedName>
        <fullName evidence="8">Glycolate dehydrogenase, iron-sulfur subunit GlcF</fullName>
        <ecNumber evidence="8">1.1.99.14</ecNumber>
    </submittedName>
</protein>
<sequence length="496" mass="54434">MATQTLDLHDLRIPKRGFEGRDTPENELIDACVRCGFCLTSCPTYVETRKETSSPRGRIYLMKAVSEGRLDIMSDGFVEQMYECLDCRACEAVCPSGVQYGKLVEPARTQIERQLQRPLWQRAIRAATFKGLFADMRLFRAMCMAFKLYQRSGVQAVVRGSRMLKPLGLDEMEGFLPKMSGRFFIPDGQEYAPVGPQRARVALFSGCVMGTAFARVNRATARVLARNGCEVVVPTGQGCCGALNVHAGDLDSGRDLMKRNIEAFEALEVDAIIINAAGCGSNLKEYGHVLHDEPEWAARAAAFSAKVRDVSEFLAKLGLVGELGELKARVTYQDACHLAHAQRITKQPRDLLKAIPGVTLVEMNESSLCCGSAGIYNITRPEMSGRLMTRKAKNALATQPEIIVSANPGCMIQLASGLQSEGATEIKVRHLVELLDESYRLAEGKGVRRRIRADRQGRRHGKAPAPIHEAAVEDKSRGEGATGSVMGMDAQPVNRR</sequence>
<dbReference type="EC" id="1.1.99.14" evidence="8"/>
<feature type="domain" description="4Fe-4S ferredoxin-type" evidence="7">
    <location>
        <begin position="74"/>
        <end position="106"/>
    </location>
</feature>
<feature type="region of interest" description="Disordered" evidence="6">
    <location>
        <begin position="452"/>
        <end position="496"/>
    </location>
</feature>
<evidence type="ECO:0000313" key="8">
    <source>
        <dbReference type="EMBL" id="CAA9561558.1"/>
    </source>
</evidence>
<dbReference type="InterPro" id="IPR012257">
    <property type="entry name" value="Glc_ox_4Fe-4S"/>
</dbReference>
<reference evidence="8" key="1">
    <citation type="submission" date="2020-02" db="EMBL/GenBank/DDBJ databases">
        <authorList>
            <person name="Meier V. D."/>
        </authorList>
    </citation>
    <scope>NUCLEOTIDE SEQUENCE</scope>
    <source>
        <strain evidence="8">AVDCRST_MAG18</strain>
    </source>
</reference>
<dbReference type="PROSITE" id="PS51379">
    <property type="entry name" value="4FE4S_FER_2"/>
    <property type="match status" value="2"/>
</dbReference>
<evidence type="ECO:0000256" key="3">
    <source>
        <dbReference type="ARBA" id="ARBA00022737"/>
    </source>
</evidence>
<keyword evidence="4" id="KW-0408">Iron</keyword>
<evidence type="ECO:0000256" key="1">
    <source>
        <dbReference type="ARBA" id="ARBA00022485"/>
    </source>
</evidence>
<dbReference type="Pfam" id="PF02754">
    <property type="entry name" value="CCG"/>
    <property type="match status" value="2"/>
</dbReference>
<evidence type="ECO:0000259" key="7">
    <source>
        <dbReference type="PROSITE" id="PS51379"/>
    </source>
</evidence>
<dbReference type="GO" id="GO:0019154">
    <property type="term" value="F:glycolate dehydrogenase activity"/>
    <property type="evidence" value="ECO:0007669"/>
    <property type="project" value="UniProtKB-EC"/>
</dbReference>
<dbReference type="SUPFAM" id="SSF54862">
    <property type="entry name" value="4Fe-4S ferredoxins"/>
    <property type="match status" value="1"/>
</dbReference>
<dbReference type="PANTHER" id="PTHR32479:SF17">
    <property type="entry name" value="GLYCOLATE OXIDASE IRON-SULFUR SUBUNIT"/>
    <property type="match status" value="1"/>
</dbReference>
<dbReference type="InterPro" id="IPR004017">
    <property type="entry name" value="Cys_rich_dom"/>
</dbReference>
<dbReference type="InterPro" id="IPR017896">
    <property type="entry name" value="4Fe4S_Fe-S-bd"/>
</dbReference>
<dbReference type="GO" id="GO:0046872">
    <property type="term" value="F:metal ion binding"/>
    <property type="evidence" value="ECO:0007669"/>
    <property type="project" value="UniProtKB-KW"/>
</dbReference>
<dbReference type="InterPro" id="IPR009051">
    <property type="entry name" value="Helical_ferredxn"/>
</dbReference>
<name>A0A6J4UXW1_9BACT</name>
<keyword evidence="3" id="KW-0677">Repeat</keyword>
<gene>
    <name evidence="8" type="ORF">AVDCRST_MAG18-1128</name>
</gene>
<dbReference type="AlphaFoldDB" id="A0A6J4UXW1"/>
<feature type="compositionally biased region" description="Basic residues" evidence="6">
    <location>
        <begin position="452"/>
        <end position="462"/>
    </location>
</feature>
<evidence type="ECO:0000256" key="5">
    <source>
        <dbReference type="ARBA" id="ARBA00023014"/>
    </source>
</evidence>
<dbReference type="Gene3D" id="1.10.1060.10">
    <property type="entry name" value="Alpha-helical ferredoxin"/>
    <property type="match status" value="1"/>
</dbReference>
<keyword evidence="5" id="KW-0411">Iron-sulfur</keyword>
<evidence type="ECO:0000256" key="4">
    <source>
        <dbReference type="ARBA" id="ARBA00023004"/>
    </source>
</evidence>
<keyword evidence="8" id="KW-0560">Oxidoreductase</keyword>
<keyword evidence="2" id="KW-0479">Metal-binding</keyword>
<dbReference type="InterPro" id="IPR017900">
    <property type="entry name" value="4Fe4S_Fe_S_CS"/>
</dbReference>